<dbReference type="AlphaFoldDB" id="A0AAV4LMQ6"/>
<organism evidence="1 2">
    <name type="scientific">Babesia caballi</name>
    <dbReference type="NCBI Taxonomy" id="5871"/>
    <lineage>
        <taxon>Eukaryota</taxon>
        <taxon>Sar</taxon>
        <taxon>Alveolata</taxon>
        <taxon>Apicomplexa</taxon>
        <taxon>Aconoidasida</taxon>
        <taxon>Piroplasmida</taxon>
        <taxon>Babesiidae</taxon>
        <taxon>Babesia</taxon>
    </lineage>
</organism>
<name>A0AAV4LMQ6_BABCB</name>
<proteinExistence type="predicted"/>
<sequence length="107" mass="11837">MHKNLSTQIVCLGLVIAGGLRRHSQLPQHEVVGLLEDNPLELCFHPIRDSQLPSVAIVKLCHHTVPCRDPGARSPALGLQPNGCNYCRSVCRLASHWSKQQPVLDLF</sequence>
<reference evidence="1 2" key="1">
    <citation type="submission" date="2021-06" db="EMBL/GenBank/DDBJ databases">
        <title>Genome sequence of Babesia caballi.</title>
        <authorList>
            <person name="Yamagishi J."/>
            <person name="Kidaka T."/>
            <person name="Ochi A."/>
        </authorList>
    </citation>
    <scope>NUCLEOTIDE SEQUENCE [LARGE SCALE GENOMIC DNA]</scope>
    <source>
        <strain evidence="1">USDA-D6B2</strain>
    </source>
</reference>
<dbReference type="RefSeq" id="XP_067713187.1">
    <property type="nucleotide sequence ID" value="XM_067857086.1"/>
</dbReference>
<keyword evidence="2" id="KW-1185">Reference proteome</keyword>
<evidence type="ECO:0000313" key="2">
    <source>
        <dbReference type="Proteomes" id="UP001497744"/>
    </source>
</evidence>
<protein>
    <recommendedName>
        <fullName evidence="3">Secreted protein</fullName>
    </recommendedName>
</protein>
<comment type="caution">
    <text evidence="1">The sequence shown here is derived from an EMBL/GenBank/DDBJ whole genome shotgun (WGS) entry which is preliminary data.</text>
</comment>
<accession>A0AAV4LMQ6</accession>
<evidence type="ECO:0000313" key="1">
    <source>
        <dbReference type="EMBL" id="GIX61116.1"/>
    </source>
</evidence>
<dbReference type="EMBL" id="BPLF01000001">
    <property type="protein sequence ID" value="GIX61116.1"/>
    <property type="molecule type" value="Genomic_DNA"/>
</dbReference>
<dbReference type="Proteomes" id="UP001497744">
    <property type="component" value="Unassembled WGS sequence"/>
</dbReference>
<gene>
    <name evidence="1" type="ORF">BcabD6B2_05510</name>
</gene>
<dbReference type="GeneID" id="94192599"/>
<evidence type="ECO:0008006" key="3">
    <source>
        <dbReference type="Google" id="ProtNLM"/>
    </source>
</evidence>